<organism evidence="11 12">
    <name type="scientific">Cryptococcus deuterogattii (strain R265)</name>
    <name type="common">Cryptococcus gattii VGII (strain R265)</name>
    <dbReference type="NCBI Taxonomy" id="294750"/>
    <lineage>
        <taxon>Eukaryota</taxon>
        <taxon>Fungi</taxon>
        <taxon>Dikarya</taxon>
        <taxon>Basidiomycota</taxon>
        <taxon>Agaricomycotina</taxon>
        <taxon>Tremellomycetes</taxon>
        <taxon>Tremellales</taxon>
        <taxon>Cryptococcaceae</taxon>
        <taxon>Cryptococcus</taxon>
        <taxon>Cryptococcus gattii species complex</taxon>
    </lineage>
</organism>
<dbReference type="RefSeq" id="XP_062880276.1">
    <property type="nucleotide sequence ID" value="XM_063024206.1"/>
</dbReference>
<name>A0A095CY40_CRYD2</name>
<keyword evidence="12" id="KW-1185">Reference proteome</keyword>
<dbReference type="Proteomes" id="UP000029445">
    <property type="component" value="Chromosome 4"/>
</dbReference>
<dbReference type="GO" id="GO:0008312">
    <property type="term" value="F:7S RNA binding"/>
    <property type="evidence" value="ECO:0007669"/>
    <property type="project" value="InterPro"/>
</dbReference>
<evidence type="ECO:0000313" key="12">
    <source>
        <dbReference type="Proteomes" id="UP000029445"/>
    </source>
</evidence>
<evidence type="ECO:0000313" key="11">
    <source>
        <dbReference type="EMBL" id="KGB74271.1"/>
    </source>
</evidence>
<dbReference type="GO" id="GO:0005783">
    <property type="term" value="C:endoplasmic reticulum"/>
    <property type="evidence" value="ECO:0007669"/>
    <property type="project" value="UniProtKB-SubCell"/>
</dbReference>
<evidence type="ECO:0000256" key="9">
    <source>
        <dbReference type="SAM" id="MobiDB-lite"/>
    </source>
</evidence>
<accession>A0A095CY40</accession>
<comment type="subcellular location">
    <subcellularLocation>
        <location evidence="2">Cytoplasm</location>
    </subcellularLocation>
    <subcellularLocation>
        <location evidence="1">Endoplasmic reticulum</location>
    </subcellularLocation>
</comment>
<dbReference type="EMBL" id="CP025762">
    <property type="protein sequence ID" value="KGB74271.1"/>
    <property type="molecule type" value="Genomic_DNA"/>
</dbReference>
<evidence type="ECO:0000256" key="8">
    <source>
        <dbReference type="ARBA" id="ARBA00023274"/>
    </source>
</evidence>
<feature type="region of interest" description="Disordered" evidence="9">
    <location>
        <begin position="274"/>
        <end position="313"/>
    </location>
</feature>
<dbReference type="SUPFAM" id="SSF48452">
    <property type="entry name" value="TPR-like"/>
    <property type="match status" value="1"/>
</dbReference>
<keyword evidence="5" id="KW-0963">Cytoplasm</keyword>
<dbReference type="VEuPathDB" id="FungiDB:CNBG_0109"/>
<dbReference type="InterPro" id="IPR011990">
    <property type="entry name" value="TPR-like_helical_dom_sf"/>
</dbReference>
<evidence type="ECO:0000256" key="2">
    <source>
        <dbReference type="ARBA" id="ARBA00004496"/>
    </source>
</evidence>
<dbReference type="GO" id="GO:0005786">
    <property type="term" value="C:signal recognition particle, endoplasmic reticulum targeting"/>
    <property type="evidence" value="ECO:0007669"/>
    <property type="project" value="UniProtKB-KW"/>
</dbReference>
<dbReference type="STRING" id="294750.A0A095CY40"/>
<keyword evidence="6" id="KW-0256">Endoplasmic reticulum</keyword>
<dbReference type="HOGENOM" id="CLU_052873_0_0_1"/>
<dbReference type="FunFam" id="1.25.40.10:FF:000817">
    <property type="entry name" value="Unplaced genomic scaffold supercont2.15, whole genome shotgun sequence"/>
    <property type="match status" value="1"/>
</dbReference>
<reference evidence="11 12" key="1">
    <citation type="journal article" date="2011" name="MBio">
        <title>Genome variation in Cryptococcus gattii, an emerging pathogen of immunocompetent hosts.</title>
        <authorList>
            <person name="D'Souza C.A."/>
            <person name="Kronstad J.W."/>
            <person name="Taylor G."/>
            <person name="Warren R."/>
            <person name="Yuen M."/>
            <person name="Hu G."/>
            <person name="Jung W.H."/>
            <person name="Sham A."/>
            <person name="Kidd S.E."/>
            <person name="Tangen K."/>
            <person name="Lee N."/>
            <person name="Zeilmaker T."/>
            <person name="Sawkins J."/>
            <person name="McVicker G."/>
            <person name="Shah S."/>
            <person name="Gnerre S."/>
            <person name="Griggs A."/>
            <person name="Zeng Q."/>
            <person name="Bartlett K."/>
            <person name="Li W."/>
            <person name="Wang X."/>
            <person name="Heitman J."/>
            <person name="Stajich J.E."/>
            <person name="Fraser J.A."/>
            <person name="Meyer W."/>
            <person name="Carter D."/>
            <person name="Schein J."/>
            <person name="Krzywinski M."/>
            <person name="Kwon-Chung K.J."/>
            <person name="Varma A."/>
            <person name="Wang J."/>
            <person name="Brunham R."/>
            <person name="Fyfe M."/>
            <person name="Ouellette B.F."/>
            <person name="Siddiqui A."/>
            <person name="Marra M."/>
            <person name="Jones S."/>
            <person name="Holt R."/>
            <person name="Birren B.W."/>
            <person name="Galagan J.E."/>
            <person name="Cuomo C.A."/>
        </authorList>
    </citation>
    <scope>NUCLEOTIDE SEQUENCE [LARGE SCALE GENOMIC DNA]</scope>
    <source>
        <strain evidence="11 12">R265</strain>
    </source>
</reference>
<evidence type="ECO:0000256" key="6">
    <source>
        <dbReference type="ARBA" id="ARBA00022824"/>
    </source>
</evidence>
<keyword evidence="8" id="KW-0687">Ribonucleoprotein</keyword>
<dbReference type="InterPro" id="IPR031545">
    <property type="entry name" value="SRP72_TPR-like"/>
</dbReference>
<protein>
    <recommendedName>
        <fullName evidence="4">Signal recognition particle subunit SRP72</fullName>
    </recommendedName>
</protein>
<dbReference type="OMA" id="EAQLNYR"/>
<dbReference type="OrthoDB" id="5421607at2759"/>
<reference evidence="11 12" key="2">
    <citation type="journal article" date="2018" name="Proc. Natl. Acad. Sci.">
        <title>RNAi is a critical determinant of centromere evolution in closely related fungi.</title>
        <authorList>
            <person name="Yadav V."/>
            <person name="Sun S."/>
            <person name="Billmyre R.B."/>
            <person name="Thimmappa B.C."/>
            <person name="Shea T."/>
            <person name="Lintner R."/>
            <person name="Bakkeren G."/>
            <person name="Cuomo C.A."/>
            <person name="Heitman J."/>
            <person name="Sanyal K."/>
        </authorList>
    </citation>
    <scope>NUCLEOTIDE SEQUENCE [LARGE SCALE GENOMIC DNA]</scope>
    <source>
        <strain evidence="11 12">R265</strain>
    </source>
</reference>
<feature type="compositionally biased region" description="Basic residues" evidence="9">
    <location>
        <begin position="237"/>
        <end position="246"/>
    </location>
</feature>
<feature type="domain" description="Signal recognition particle SRP72 subunit RNA-binding" evidence="10">
    <location>
        <begin position="226"/>
        <end position="272"/>
    </location>
</feature>
<dbReference type="PANTHER" id="PTHR14094:SF9">
    <property type="entry name" value="SIGNAL RECOGNITION PARTICLE SUBUNIT SRP72"/>
    <property type="match status" value="1"/>
</dbReference>
<sequence length="313" mass="34417">MAPPAKPALTPKRKSFTPRPPRPAEERLPKLYRALTDQVDDGYFENAIKTCKKILAADASSQTAFQTLLFLHLQTDDYTSALSLLDHSSHEGSLDFERAYCLYRLHREKEALEVLKGLNEKGRKMDHLEAQILYRLGEYSQAQEIYENMLANCDVSSPEHADIVTNLSATTAHLEFDAHGYHSHLSTTISSTSQTPMNAADLENIVPSLPTGWSTGGLAATVEKKTAAVKAPEEKNKRSRPRHKLPKGAVAGNEFTEDPERWIPLRQRLSYITAQSKKKGAKESMGTGFTQGSTGGHSAGSGAGGKNKKGKRK</sequence>
<dbReference type="PANTHER" id="PTHR14094">
    <property type="entry name" value="SIGNAL RECOGNITION PARTICLE 72"/>
    <property type="match status" value="1"/>
</dbReference>
<dbReference type="Pfam" id="PF08492">
    <property type="entry name" value="SRP72"/>
    <property type="match status" value="1"/>
</dbReference>
<evidence type="ECO:0000256" key="5">
    <source>
        <dbReference type="ARBA" id="ARBA00022490"/>
    </source>
</evidence>
<gene>
    <name evidence="11" type="ORF">CNBG_0109</name>
</gene>
<dbReference type="AlphaFoldDB" id="A0A095CY40"/>
<evidence type="ECO:0000256" key="4">
    <source>
        <dbReference type="ARBA" id="ARBA00018350"/>
    </source>
</evidence>
<dbReference type="GeneID" id="88176360"/>
<feature type="region of interest" description="Disordered" evidence="9">
    <location>
        <begin position="1"/>
        <end position="26"/>
    </location>
</feature>
<evidence type="ECO:0000256" key="3">
    <source>
        <dbReference type="ARBA" id="ARBA00007676"/>
    </source>
</evidence>
<dbReference type="InterPro" id="IPR013699">
    <property type="entry name" value="Signal_recog_part_SRP72_RNA-bd"/>
</dbReference>
<evidence type="ECO:0000259" key="10">
    <source>
        <dbReference type="Pfam" id="PF08492"/>
    </source>
</evidence>
<dbReference type="GO" id="GO:0006614">
    <property type="term" value="P:SRP-dependent cotranslational protein targeting to membrane"/>
    <property type="evidence" value="ECO:0007669"/>
    <property type="project" value="InterPro"/>
</dbReference>
<dbReference type="GO" id="GO:0043022">
    <property type="term" value="F:ribosome binding"/>
    <property type="evidence" value="ECO:0007669"/>
    <property type="project" value="TreeGrafter"/>
</dbReference>
<feature type="compositionally biased region" description="Basic and acidic residues" evidence="9">
    <location>
        <begin position="225"/>
        <end position="236"/>
    </location>
</feature>
<feature type="compositionally biased region" description="Gly residues" evidence="9">
    <location>
        <begin position="293"/>
        <end position="305"/>
    </location>
</feature>
<evidence type="ECO:0000256" key="7">
    <source>
        <dbReference type="ARBA" id="ARBA00023135"/>
    </source>
</evidence>
<feature type="region of interest" description="Disordered" evidence="9">
    <location>
        <begin position="225"/>
        <end position="251"/>
    </location>
</feature>
<evidence type="ECO:0000256" key="1">
    <source>
        <dbReference type="ARBA" id="ARBA00004240"/>
    </source>
</evidence>
<proteinExistence type="inferred from homology"/>
<dbReference type="Pfam" id="PF17004">
    <property type="entry name" value="SRP_TPR_like"/>
    <property type="match status" value="1"/>
</dbReference>
<dbReference type="InterPro" id="IPR026270">
    <property type="entry name" value="SRP72"/>
</dbReference>
<dbReference type="KEGG" id="cdeu:CNBG_0109"/>
<comment type="similarity">
    <text evidence="3">Belongs to the SRP72 family.</text>
</comment>
<keyword evidence="7" id="KW-0733">Signal recognition particle</keyword>
<dbReference type="Gene3D" id="1.25.40.10">
    <property type="entry name" value="Tetratricopeptide repeat domain"/>
    <property type="match status" value="1"/>
</dbReference>